<dbReference type="InterPro" id="IPR053781">
    <property type="entry name" value="F-box_AtFBL13-like"/>
</dbReference>
<accession>A0AAV1DTR8</accession>
<proteinExistence type="predicted"/>
<gene>
    <name evidence="2" type="ORF">OLC1_LOCUS18282</name>
</gene>
<name>A0AAV1DTR8_OLDCO</name>
<sequence>MMYLADEESHLKRQKCCDGSDDVSAVDRLSTLPDEIICDILSLLPIKSAVATSLLSKSWRLRWTQVTSFDIENQWWSDCRDFVDFVNNMFMFSEPRTIHRFHLNCENLEFPHHLANLYYGFHRITAWLSSAVCQKVRFVDVSVLSQEKRCPAFTDGTDLPGELFTCKTLEILKLTGPFIIKVPSEVEVCLPRLVHLELILVHCKYEEKSLCKLLRGCPVLESFKFERKHWFTSSPEINWSISSPSLKRLEIYLRDDGDAAGFISALGLQKRYKLEIDAPTLEKLVLTDRVSAEISIHGGSIKEADLDIRWFGHLLDRNYHNSIVQLIQGLNHVKILTLSERTVEVLGGATCCKLSRTSLWSTSFEGLTKLVVKLDYSISWDCLIDLINCCPALETLEIIHLPCDFPYGDDRIHGRRWRDQIFIRILREGKVFDTLPRCSLSSLTRVVYKGRTGLKDETPMLLYILNPAIVTKSVEVDLRSDSSDDSPNFELTLSFV</sequence>
<reference evidence="2" key="1">
    <citation type="submission" date="2023-03" db="EMBL/GenBank/DDBJ databases">
        <authorList>
            <person name="Julca I."/>
        </authorList>
    </citation>
    <scope>NUCLEOTIDE SEQUENCE</scope>
</reference>
<dbReference type="PANTHER" id="PTHR31900">
    <property type="entry name" value="F-BOX/RNI SUPERFAMILY PROTEIN-RELATED"/>
    <property type="match status" value="1"/>
</dbReference>
<dbReference type="SUPFAM" id="SSF52047">
    <property type="entry name" value="RNI-like"/>
    <property type="match status" value="1"/>
</dbReference>
<protein>
    <submittedName>
        <fullName evidence="2">OLC1v1010754C1</fullName>
    </submittedName>
</protein>
<dbReference type="AlphaFoldDB" id="A0AAV1DTR8"/>
<dbReference type="InterPro" id="IPR050232">
    <property type="entry name" value="FBL13/AtMIF1-like"/>
</dbReference>
<dbReference type="Proteomes" id="UP001161247">
    <property type="component" value="Chromosome 6"/>
</dbReference>
<dbReference type="Pfam" id="PF00646">
    <property type="entry name" value="F-box"/>
    <property type="match status" value="1"/>
</dbReference>
<feature type="domain" description="F-box" evidence="1">
    <location>
        <begin position="26"/>
        <end position="79"/>
    </location>
</feature>
<dbReference type="EMBL" id="OX459123">
    <property type="protein sequence ID" value="CAI9110687.1"/>
    <property type="molecule type" value="Genomic_DNA"/>
</dbReference>
<dbReference type="Gene3D" id="1.20.1280.50">
    <property type="match status" value="1"/>
</dbReference>
<dbReference type="InterPro" id="IPR036047">
    <property type="entry name" value="F-box-like_dom_sf"/>
</dbReference>
<dbReference type="SUPFAM" id="SSF81383">
    <property type="entry name" value="F-box domain"/>
    <property type="match status" value="1"/>
</dbReference>
<dbReference type="PROSITE" id="PS50181">
    <property type="entry name" value="FBOX"/>
    <property type="match status" value="1"/>
</dbReference>
<evidence type="ECO:0000313" key="3">
    <source>
        <dbReference type="Proteomes" id="UP001161247"/>
    </source>
</evidence>
<dbReference type="Gene3D" id="3.80.10.10">
    <property type="entry name" value="Ribonuclease Inhibitor"/>
    <property type="match status" value="1"/>
</dbReference>
<evidence type="ECO:0000259" key="1">
    <source>
        <dbReference type="PROSITE" id="PS50181"/>
    </source>
</evidence>
<organism evidence="2 3">
    <name type="scientific">Oldenlandia corymbosa var. corymbosa</name>
    <dbReference type="NCBI Taxonomy" id="529605"/>
    <lineage>
        <taxon>Eukaryota</taxon>
        <taxon>Viridiplantae</taxon>
        <taxon>Streptophyta</taxon>
        <taxon>Embryophyta</taxon>
        <taxon>Tracheophyta</taxon>
        <taxon>Spermatophyta</taxon>
        <taxon>Magnoliopsida</taxon>
        <taxon>eudicotyledons</taxon>
        <taxon>Gunneridae</taxon>
        <taxon>Pentapetalae</taxon>
        <taxon>asterids</taxon>
        <taxon>lamiids</taxon>
        <taxon>Gentianales</taxon>
        <taxon>Rubiaceae</taxon>
        <taxon>Rubioideae</taxon>
        <taxon>Spermacoceae</taxon>
        <taxon>Hedyotis-Oldenlandia complex</taxon>
        <taxon>Oldenlandia</taxon>
    </lineage>
</organism>
<dbReference type="Pfam" id="PF24758">
    <property type="entry name" value="LRR_At5g56370"/>
    <property type="match status" value="1"/>
</dbReference>
<dbReference type="PANTHER" id="PTHR31900:SF34">
    <property type="entry name" value="EMB|CAB62440.1-RELATED"/>
    <property type="match status" value="1"/>
</dbReference>
<keyword evidence="3" id="KW-1185">Reference proteome</keyword>
<evidence type="ECO:0000313" key="2">
    <source>
        <dbReference type="EMBL" id="CAI9110687.1"/>
    </source>
</evidence>
<dbReference type="InterPro" id="IPR001810">
    <property type="entry name" value="F-box_dom"/>
</dbReference>
<dbReference type="InterPro" id="IPR055411">
    <property type="entry name" value="LRR_FXL15/At3g58940/PEG3-like"/>
</dbReference>
<dbReference type="CDD" id="cd22160">
    <property type="entry name" value="F-box_AtFBL13-like"/>
    <property type="match status" value="1"/>
</dbReference>
<dbReference type="SMART" id="SM00256">
    <property type="entry name" value="FBOX"/>
    <property type="match status" value="1"/>
</dbReference>
<dbReference type="InterPro" id="IPR032675">
    <property type="entry name" value="LRR_dom_sf"/>
</dbReference>